<comment type="caution">
    <text evidence="2">The sequence shown here is derived from an EMBL/GenBank/DDBJ whole genome shotgun (WGS) entry which is preliminary data.</text>
</comment>
<evidence type="ECO:0008006" key="5">
    <source>
        <dbReference type="Google" id="ProtNLM"/>
    </source>
</evidence>
<evidence type="ECO:0000256" key="1">
    <source>
        <dbReference type="SAM" id="Phobius"/>
    </source>
</evidence>
<evidence type="ECO:0000313" key="2">
    <source>
        <dbReference type="EMBL" id="KAL3516687.1"/>
    </source>
</evidence>
<keyword evidence="4" id="KW-1185">Reference proteome</keyword>
<reference evidence="2 4" key="1">
    <citation type="submission" date="2024-11" db="EMBL/GenBank/DDBJ databases">
        <title>A near-complete genome assembly of Cinchona calisaya.</title>
        <authorList>
            <person name="Lian D.C."/>
            <person name="Zhao X.W."/>
            <person name="Wei L."/>
        </authorList>
    </citation>
    <scope>NUCLEOTIDE SEQUENCE [LARGE SCALE GENOMIC DNA]</scope>
    <source>
        <tissue evidence="2">Nenye</tissue>
    </source>
</reference>
<evidence type="ECO:0000313" key="4">
    <source>
        <dbReference type="Proteomes" id="UP001630127"/>
    </source>
</evidence>
<dbReference type="AlphaFoldDB" id="A0ABD2ZB25"/>
<keyword evidence="1" id="KW-1133">Transmembrane helix</keyword>
<gene>
    <name evidence="2" type="ORF">ACH5RR_023589</name>
    <name evidence="3" type="ORF">ACH5RR_023592</name>
</gene>
<accession>A0ABD2ZB25</accession>
<dbReference type="EMBL" id="JBJUIK010000010">
    <property type="protein sequence ID" value="KAL3516690.1"/>
    <property type="molecule type" value="Genomic_DNA"/>
</dbReference>
<keyword evidence="1" id="KW-0812">Transmembrane</keyword>
<evidence type="ECO:0000313" key="3">
    <source>
        <dbReference type="EMBL" id="KAL3516690.1"/>
    </source>
</evidence>
<protein>
    <recommendedName>
        <fullName evidence="5">Transmembrane protein</fullName>
    </recommendedName>
</protein>
<name>A0ABD2ZB25_9GENT</name>
<organism evidence="2 4">
    <name type="scientific">Cinchona calisaya</name>
    <dbReference type="NCBI Taxonomy" id="153742"/>
    <lineage>
        <taxon>Eukaryota</taxon>
        <taxon>Viridiplantae</taxon>
        <taxon>Streptophyta</taxon>
        <taxon>Embryophyta</taxon>
        <taxon>Tracheophyta</taxon>
        <taxon>Spermatophyta</taxon>
        <taxon>Magnoliopsida</taxon>
        <taxon>eudicotyledons</taxon>
        <taxon>Gunneridae</taxon>
        <taxon>Pentapetalae</taxon>
        <taxon>asterids</taxon>
        <taxon>lamiids</taxon>
        <taxon>Gentianales</taxon>
        <taxon>Rubiaceae</taxon>
        <taxon>Cinchonoideae</taxon>
        <taxon>Cinchoneae</taxon>
        <taxon>Cinchona</taxon>
    </lineage>
</organism>
<dbReference type="Proteomes" id="UP001630127">
    <property type="component" value="Unassembled WGS sequence"/>
</dbReference>
<sequence>MADPEMKSIRNILEDWERTSWNGEVWVRDGDLELTPEDVKLFDLLEKNRDAFVADDWNSWNSDDWNDWNDWKDWNDWNDWNDWDWDSDEDMQIAVGRNATQKICLAFVILIVICFILLFISIIFEELF</sequence>
<proteinExistence type="predicted"/>
<keyword evidence="1" id="KW-0472">Membrane</keyword>
<dbReference type="EMBL" id="JBJUIK010000010">
    <property type="protein sequence ID" value="KAL3516687.1"/>
    <property type="molecule type" value="Genomic_DNA"/>
</dbReference>
<feature type="transmembrane region" description="Helical" evidence="1">
    <location>
        <begin position="103"/>
        <end position="124"/>
    </location>
</feature>